<feature type="chain" id="PRO_5040232983" description="Secreted protein" evidence="1">
    <location>
        <begin position="27"/>
        <end position="115"/>
    </location>
</feature>
<dbReference type="RefSeq" id="XP_046017442.1">
    <property type="nucleotide sequence ID" value="XM_046152948.1"/>
</dbReference>
<keyword evidence="3" id="KW-1185">Reference proteome</keyword>
<evidence type="ECO:0000313" key="2">
    <source>
        <dbReference type="EMBL" id="KAH7038321.1"/>
    </source>
</evidence>
<dbReference type="EMBL" id="JAGTJQ010000002">
    <property type="protein sequence ID" value="KAH7038321.1"/>
    <property type="molecule type" value="Genomic_DNA"/>
</dbReference>
<dbReference type="Proteomes" id="UP000756346">
    <property type="component" value="Unassembled WGS sequence"/>
</dbReference>
<sequence length="115" mass="12108">MSAHWVAGNSVRVCLSLLLCHVVALGVETVCGTPFAAENADALWPLGAVAVRQPTPAQAPLWAACARGWEDPLVVGRWGLSRLSQAQGKVGGLGIKVVMVEEPRRWRQSCGHGGG</sequence>
<evidence type="ECO:0000256" key="1">
    <source>
        <dbReference type="SAM" id="SignalP"/>
    </source>
</evidence>
<evidence type="ECO:0000313" key="3">
    <source>
        <dbReference type="Proteomes" id="UP000756346"/>
    </source>
</evidence>
<comment type="caution">
    <text evidence="2">The sequence shown here is derived from an EMBL/GenBank/DDBJ whole genome shotgun (WGS) entry which is preliminary data.</text>
</comment>
<protein>
    <recommendedName>
        <fullName evidence="4">Secreted protein</fullName>
    </recommendedName>
</protein>
<dbReference type="AlphaFoldDB" id="A0A9P9BV64"/>
<reference evidence="2" key="1">
    <citation type="journal article" date="2021" name="Nat. Commun.">
        <title>Genetic determinants of endophytism in the Arabidopsis root mycobiome.</title>
        <authorList>
            <person name="Mesny F."/>
            <person name="Miyauchi S."/>
            <person name="Thiergart T."/>
            <person name="Pickel B."/>
            <person name="Atanasova L."/>
            <person name="Karlsson M."/>
            <person name="Huettel B."/>
            <person name="Barry K.W."/>
            <person name="Haridas S."/>
            <person name="Chen C."/>
            <person name="Bauer D."/>
            <person name="Andreopoulos W."/>
            <person name="Pangilinan J."/>
            <person name="LaButti K."/>
            <person name="Riley R."/>
            <person name="Lipzen A."/>
            <person name="Clum A."/>
            <person name="Drula E."/>
            <person name="Henrissat B."/>
            <person name="Kohler A."/>
            <person name="Grigoriev I.V."/>
            <person name="Martin F.M."/>
            <person name="Hacquard S."/>
        </authorList>
    </citation>
    <scope>NUCLEOTIDE SEQUENCE</scope>
    <source>
        <strain evidence="2">MPI-CAGE-CH-0230</strain>
    </source>
</reference>
<organism evidence="2 3">
    <name type="scientific">Microdochium trichocladiopsis</name>
    <dbReference type="NCBI Taxonomy" id="1682393"/>
    <lineage>
        <taxon>Eukaryota</taxon>
        <taxon>Fungi</taxon>
        <taxon>Dikarya</taxon>
        <taxon>Ascomycota</taxon>
        <taxon>Pezizomycotina</taxon>
        <taxon>Sordariomycetes</taxon>
        <taxon>Xylariomycetidae</taxon>
        <taxon>Xylariales</taxon>
        <taxon>Microdochiaceae</taxon>
        <taxon>Microdochium</taxon>
    </lineage>
</organism>
<name>A0A9P9BV64_9PEZI</name>
<feature type="signal peptide" evidence="1">
    <location>
        <begin position="1"/>
        <end position="26"/>
    </location>
</feature>
<accession>A0A9P9BV64</accession>
<proteinExistence type="predicted"/>
<dbReference type="GeneID" id="70182494"/>
<keyword evidence="1" id="KW-0732">Signal</keyword>
<gene>
    <name evidence="2" type="ORF">B0I36DRAFT_316005</name>
</gene>
<evidence type="ECO:0008006" key="4">
    <source>
        <dbReference type="Google" id="ProtNLM"/>
    </source>
</evidence>